<evidence type="ECO:0000313" key="3">
    <source>
        <dbReference type="Proteomes" id="UP000315010"/>
    </source>
</evidence>
<comment type="caution">
    <text evidence="2">The sequence shown here is derived from an EMBL/GenBank/DDBJ whole genome shotgun (WGS) entry which is preliminary data.</text>
</comment>
<dbReference type="CDD" id="cd00060">
    <property type="entry name" value="FHA"/>
    <property type="match status" value="1"/>
</dbReference>
<dbReference type="PROSITE" id="PS50006">
    <property type="entry name" value="FHA_DOMAIN"/>
    <property type="match status" value="1"/>
</dbReference>
<proteinExistence type="predicted"/>
<dbReference type="EMBL" id="SJPJ01000002">
    <property type="protein sequence ID" value="TWT76470.1"/>
    <property type="molecule type" value="Genomic_DNA"/>
</dbReference>
<dbReference type="Pfam" id="PF00498">
    <property type="entry name" value="FHA"/>
    <property type="match status" value="1"/>
</dbReference>
<dbReference type="SUPFAM" id="SSF49879">
    <property type="entry name" value="SMAD/FHA domain"/>
    <property type="match status" value="1"/>
</dbReference>
<dbReference type="PANTHER" id="PTHR23308">
    <property type="entry name" value="NUCLEAR INHIBITOR OF PROTEIN PHOSPHATASE-1"/>
    <property type="match status" value="1"/>
</dbReference>
<dbReference type="InterPro" id="IPR000253">
    <property type="entry name" value="FHA_dom"/>
</dbReference>
<evidence type="ECO:0000313" key="2">
    <source>
        <dbReference type="EMBL" id="TWT76470.1"/>
    </source>
</evidence>
<gene>
    <name evidence="2" type="ORF">CA13_69640</name>
</gene>
<dbReference type="Pfam" id="PF22011">
    <property type="entry name" value="DUF6931"/>
    <property type="match status" value="1"/>
</dbReference>
<dbReference type="RefSeq" id="WP_146404233.1">
    <property type="nucleotide sequence ID" value="NZ_SJPJ01000002.1"/>
</dbReference>
<accession>A0A5C5YNZ5</accession>
<protein>
    <submittedName>
        <fullName evidence="2">FHA domain protein</fullName>
    </submittedName>
</protein>
<dbReference type="InterPro" id="IPR050923">
    <property type="entry name" value="Cell_Proc_Reg/RNA_Proc"/>
</dbReference>
<evidence type="ECO:0000259" key="1">
    <source>
        <dbReference type="PROSITE" id="PS50006"/>
    </source>
</evidence>
<dbReference type="SMART" id="SM00240">
    <property type="entry name" value="FHA"/>
    <property type="match status" value="1"/>
</dbReference>
<organism evidence="2 3">
    <name type="scientific">Novipirellula herctigrandis</name>
    <dbReference type="NCBI Taxonomy" id="2527986"/>
    <lineage>
        <taxon>Bacteria</taxon>
        <taxon>Pseudomonadati</taxon>
        <taxon>Planctomycetota</taxon>
        <taxon>Planctomycetia</taxon>
        <taxon>Pirellulales</taxon>
        <taxon>Pirellulaceae</taxon>
        <taxon>Novipirellula</taxon>
    </lineage>
</organism>
<sequence length="324" mass="35043">MNITLEVVRGPGSGRKVFLQSGEQTIVGRTDASDYSFADNEEMSGRHFAVVCKWPQWYVKDLGSSNGTMLNGKTITLSELKHDDQIVAGRNVFHVILSGQDQRLQTHMPAEAPAAAEVATTASSDASEMEPIGPVRDEPSGFVATTSEPICEQVKELSEAAANLVQPKQSPKQYLAVLEQNELFTDAIRFLSTALPRRDAVGWAADCVVTANSSKLAEADERTLKVIQTWVADPNETNRRAAMDAAETEEFSTPASWAAVGAFWSEGSMGPPEAPTIPPAPHLTAHAVGSSVMMSAVKNEPERAADKYRQFIQLGIQKGETARE</sequence>
<name>A0A5C5YNZ5_9BACT</name>
<reference evidence="2 3" key="1">
    <citation type="submission" date="2019-02" db="EMBL/GenBank/DDBJ databases">
        <title>Deep-cultivation of Planctomycetes and their phenomic and genomic characterization uncovers novel biology.</title>
        <authorList>
            <person name="Wiegand S."/>
            <person name="Jogler M."/>
            <person name="Boedeker C."/>
            <person name="Pinto D."/>
            <person name="Vollmers J."/>
            <person name="Rivas-Marin E."/>
            <person name="Kohn T."/>
            <person name="Peeters S.H."/>
            <person name="Heuer A."/>
            <person name="Rast P."/>
            <person name="Oberbeckmann S."/>
            <person name="Bunk B."/>
            <person name="Jeske O."/>
            <person name="Meyerdierks A."/>
            <person name="Storesund J.E."/>
            <person name="Kallscheuer N."/>
            <person name="Luecker S."/>
            <person name="Lage O.M."/>
            <person name="Pohl T."/>
            <person name="Merkel B.J."/>
            <person name="Hornburger P."/>
            <person name="Mueller R.-W."/>
            <person name="Bruemmer F."/>
            <person name="Labrenz M."/>
            <person name="Spormann A.M."/>
            <person name="Op Den Camp H."/>
            <person name="Overmann J."/>
            <person name="Amann R."/>
            <person name="Jetten M.S.M."/>
            <person name="Mascher T."/>
            <person name="Medema M.H."/>
            <person name="Devos D.P."/>
            <person name="Kaster A.-K."/>
            <person name="Ovreas L."/>
            <person name="Rohde M."/>
            <person name="Galperin M.Y."/>
            <person name="Jogler C."/>
        </authorList>
    </citation>
    <scope>NUCLEOTIDE SEQUENCE [LARGE SCALE GENOMIC DNA]</scope>
    <source>
        <strain evidence="2 3">CA13</strain>
    </source>
</reference>
<feature type="domain" description="FHA" evidence="1">
    <location>
        <begin position="25"/>
        <end position="75"/>
    </location>
</feature>
<dbReference type="InterPro" id="IPR053855">
    <property type="entry name" value="DUF6931"/>
</dbReference>
<dbReference type="InterPro" id="IPR008984">
    <property type="entry name" value="SMAD_FHA_dom_sf"/>
</dbReference>
<keyword evidence="3" id="KW-1185">Reference proteome</keyword>
<dbReference type="Gene3D" id="2.60.200.20">
    <property type="match status" value="1"/>
</dbReference>
<dbReference type="AlphaFoldDB" id="A0A5C5YNZ5"/>
<dbReference type="Proteomes" id="UP000315010">
    <property type="component" value="Unassembled WGS sequence"/>
</dbReference>
<dbReference type="OrthoDB" id="289828at2"/>